<evidence type="ECO:0000313" key="12">
    <source>
        <dbReference type="Proteomes" id="UP001180845"/>
    </source>
</evidence>
<dbReference type="RefSeq" id="WP_310271233.1">
    <property type="nucleotide sequence ID" value="NZ_JAVDXW010000001.1"/>
</dbReference>
<dbReference type="GO" id="GO:0005576">
    <property type="term" value="C:extracellular region"/>
    <property type="evidence" value="ECO:0007669"/>
    <property type="project" value="UniProtKB-SubCell"/>
</dbReference>
<feature type="signal peptide" evidence="9">
    <location>
        <begin position="1"/>
        <end position="29"/>
    </location>
</feature>
<dbReference type="Proteomes" id="UP001180845">
    <property type="component" value="Unassembled WGS sequence"/>
</dbReference>
<accession>A0AAE4CKK6</accession>
<evidence type="ECO:0000256" key="8">
    <source>
        <dbReference type="RuleBase" id="RU003471"/>
    </source>
</evidence>
<evidence type="ECO:0000256" key="5">
    <source>
        <dbReference type="ARBA" id="ARBA00022690"/>
    </source>
</evidence>
<evidence type="ECO:0000256" key="7">
    <source>
        <dbReference type="ARBA" id="ARBA00023157"/>
    </source>
</evidence>
<feature type="domain" description="Subtilisin inhibitor" evidence="10">
    <location>
        <begin position="45"/>
        <end position="132"/>
    </location>
</feature>
<comment type="caution">
    <text evidence="11">The sequence shown here is derived from an EMBL/GenBank/DDBJ whole genome shotgun (WGS) entry which is preliminary data.</text>
</comment>
<gene>
    <name evidence="11" type="ORF">JOF55_001376</name>
</gene>
<evidence type="ECO:0000256" key="6">
    <source>
        <dbReference type="ARBA" id="ARBA00022900"/>
    </source>
</evidence>
<evidence type="ECO:0000256" key="1">
    <source>
        <dbReference type="ARBA" id="ARBA00004613"/>
    </source>
</evidence>
<sequence length="146" mass="14882">MAAIRLFGRTLIATTAIAAATLASTGASAAPLPSASSEPSVQHSASVLHLTVDRGTGSDPYRAVVLTCGPAGGTHPKAASACENLDRAGGKFSGLRAGRDNAMCPLVYRPVTVTATGTWEGTPVKHEKTYSNACVLTAHTGPVFDF</sequence>
<dbReference type="EMBL" id="JAVDXW010000001">
    <property type="protein sequence ID" value="MDR7301195.1"/>
    <property type="molecule type" value="Genomic_DNA"/>
</dbReference>
<evidence type="ECO:0000256" key="9">
    <source>
        <dbReference type="SAM" id="SignalP"/>
    </source>
</evidence>
<dbReference type="Pfam" id="PF00720">
    <property type="entry name" value="SSI"/>
    <property type="match status" value="1"/>
</dbReference>
<dbReference type="PROSITE" id="PS00999">
    <property type="entry name" value="SSI"/>
    <property type="match status" value="1"/>
</dbReference>
<dbReference type="InterPro" id="IPR023549">
    <property type="entry name" value="Subtilisin_inhibitor"/>
</dbReference>
<dbReference type="InterPro" id="IPR020054">
    <property type="entry name" value="Prot_inh_SSI_I16_CS"/>
</dbReference>
<dbReference type="Gene3D" id="3.30.350.10">
    <property type="entry name" value="Subtilisin inhibitor-like"/>
    <property type="match status" value="1"/>
</dbReference>
<evidence type="ECO:0000313" key="11">
    <source>
        <dbReference type="EMBL" id="MDR7301195.1"/>
    </source>
</evidence>
<evidence type="ECO:0000256" key="2">
    <source>
        <dbReference type="ARBA" id="ARBA00010472"/>
    </source>
</evidence>
<organism evidence="11 12">
    <name type="scientific">Haloactinomyces albus</name>
    <dbReference type="NCBI Taxonomy" id="1352928"/>
    <lineage>
        <taxon>Bacteria</taxon>
        <taxon>Bacillati</taxon>
        <taxon>Actinomycetota</taxon>
        <taxon>Actinomycetes</taxon>
        <taxon>Actinopolysporales</taxon>
        <taxon>Actinopolysporaceae</taxon>
        <taxon>Haloactinomyces</taxon>
    </lineage>
</organism>
<evidence type="ECO:0000259" key="10">
    <source>
        <dbReference type="Pfam" id="PF00720"/>
    </source>
</evidence>
<dbReference type="AlphaFoldDB" id="A0AAE4CKK6"/>
<keyword evidence="5 8" id="KW-0646">Protease inhibitor</keyword>
<evidence type="ECO:0000256" key="3">
    <source>
        <dbReference type="ARBA" id="ARBA00011738"/>
    </source>
</evidence>
<protein>
    <recommendedName>
        <fullName evidence="10">Subtilisin inhibitor domain-containing protein</fullName>
    </recommendedName>
</protein>
<comment type="subunit">
    <text evidence="3">Homodimer.</text>
</comment>
<comment type="similarity">
    <text evidence="2 8">Belongs to the protease inhibitor I16 (SSI) family.</text>
</comment>
<evidence type="ECO:0000256" key="4">
    <source>
        <dbReference type="ARBA" id="ARBA00022525"/>
    </source>
</evidence>
<name>A0AAE4CKK6_9ACTN</name>
<feature type="chain" id="PRO_5042232978" description="Subtilisin inhibitor domain-containing protein" evidence="9">
    <location>
        <begin position="30"/>
        <end position="146"/>
    </location>
</feature>
<dbReference type="SUPFAM" id="SSF55399">
    <property type="entry name" value="Subtilisin inhibitor"/>
    <property type="match status" value="1"/>
</dbReference>
<keyword evidence="6 8" id="KW-0722">Serine protease inhibitor</keyword>
<keyword evidence="7" id="KW-1015">Disulfide bond</keyword>
<dbReference type="GO" id="GO:0004867">
    <property type="term" value="F:serine-type endopeptidase inhibitor activity"/>
    <property type="evidence" value="ECO:0007669"/>
    <property type="project" value="UniProtKB-KW"/>
</dbReference>
<dbReference type="InterPro" id="IPR036819">
    <property type="entry name" value="Subtilisin_inhibitor-like_sf"/>
</dbReference>
<proteinExistence type="inferred from homology"/>
<reference evidence="11" key="1">
    <citation type="submission" date="2023-07" db="EMBL/GenBank/DDBJ databases">
        <title>Sequencing the genomes of 1000 actinobacteria strains.</title>
        <authorList>
            <person name="Klenk H.-P."/>
        </authorList>
    </citation>
    <scope>NUCLEOTIDE SEQUENCE</scope>
    <source>
        <strain evidence="11">DSM 45977</strain>
    </source>
</reference>
<dbReference type="InterPro" id="IPR000691">
    <property type="entry name" value="Prot_inh_I16_SSI"/>
</dbReference>
<keyword evidence="4" id="KW-0964">Secreted</keyword>
<keyword evidence="9" id="KW-0732">Signal</keyword>
<comment type="subcellular location">
    <subcellularLocation>
        <location evidence="1">Secreted</location>
    </subcellularLocation>
</comment>
<keyword evidence="12" id="KW-1185">Reference proteome</keyword>
<dbReference type="PRINTS" id="PR00294">
    <property type="entry name" value="SSBTLNINHBTR"/>
</dbReference>